<evidence type="ECO:0000256" key="1">
    <source>
        <dbReference type="SAM" id="MobiDB-lite"/>
    </source>
</evidence>
<organism evidence="3 4">
    <name type="scientific">Mesorhizobium australicum</name>
    <dbReference type="NCBI Taxonomy" id="536018"/>
    <lineage>
        <taxon>Bacteria</taxon>
        <taxon>Pseudomonadati</taxon>
        <taxon>Pseudomonadota</taxon>
        <taxon>Alphaproteobacteria</taxon>
        <taxon>Hyphomicrobiales</taxon>
        <taxon>Phyllobacteriaceae</taxon>
        <taxon>Mesorhizobium</taxon>
    </lineage>
</organism>
<dbReference type="AlphaFoldDB" id="A0A1X7P7D2"/>
<keyword evidence="4" id="KW-1185">Reference proteome</keyword>
<accession>A0A1X7P7D2</accession>
<proteinExistence type="predicted"/>
<evidence type="ECO:0000256" key="2">
    <source>
        <dbReference type="SAM" id="Phobius"/>
    </source>
</evidence>
<evidence type="ECO:0000313" key="3">
    <source>
        <dbReference type="EMBL" id="SMH45880.1"/>
    </source>
</evidence>
<dbReference type="Pfam" id="PF06059">
    <property type="entry name" value="DUF930"/>
    <property type="match status" value="1"/>
</dbReference>
<reference evidence="3 4" key="1">
    <citation type="submission" date="2017-04" db="EMBL/GenBank/DDBJ databases">
        <authorList>
            <person name="Afonso C.L."/>
            <person name="Miller P.J."/>
            <person name="Scott M.A."/>
            <person name="Spackman E."/>
            <person name="Goraichik I."/>
            <person name="Dimitrov K.M."/>
            <person name="Suarez D.L."/>
            <person name="Swayne D.E."/>
        </authorList>
    </citation>
    <scope>NUCLEOTIDE SEQUENCE [LARGE SCALE GENOMIC DNA]</scope>
    <source>
        <strain evidence="3 4">B5P</strain>
    </source>
</reference>
<protein>
    <recommendedName>
        <fullName evidence="5">DUF930 domain-containing protein</fullName>
    </recommendedName>
</protein>
<keyword evidence="2" id="KW-1133">Transmembrane helix</keyword>
<evidence type="ECO:0000313" key="4">
    <source>
        <dbReference type="Proteomes" id="UP000193083"/>
    </source>
</evidence>
<keyword evidence="2" id="KW-0812">Transmembrane</keyword>
<name>A0A1X7P7D2_9HYPH</name>
<dbReference type="Proteomes" id="UP000193083">
    <property type="component" value="Unassembled WGS sequence"/>
</dbReference>
<dbReference type="RefSeq" id="WP_244561757.1">
    <property type="nucleotide sequence ID" value="NZ_FXBL01000004.1"/>
</dbReference>
<dbReference type="EMBL" id="FXBL01000004">
    <property type="protein sequence ID" value="SMH45880.1"/>
    <property type="molecule type" value="Genomic_DNA"/>
</dbReference>
<dbReference type="InterPro" id="IPR009273">
    <property type="entry name" value="DUF930"/>
</dbReference>
<feature type="transmembrane region" description="Helical" evidence="2">
    <location>
        <begin position="15"/>
        <end position="33"/>
    </location>
</feature>
<keyword evidence="2" id="KW-0472">Membrane</keyword>
<feature type="region of interest" description="Disordered" evidence="1">
    <location>
        <begin position="55"/>
        <end position="87"/>
    </location>
</feature>
<evidence type="ECO:0008006" key="5">
    <source>
        <dbReference type="Google" id="ProtNLM"/>
    </source>
</evidence>
<gene>
    <name evidence="3" type="ORF">SAMN02982922_3299</name>
</gene>
<sequence>MQAAVLRENQGDWRSPLASLALHLAAIALLFFVTPRPQAPPDTETSVSVEIVAPPPRTLPEEAPASSLAPDGADAATRPGPSGPTLEAAVPRAPLEAPLARVQPPMVRAERMLSQSVLANPRSRAARRELGSMAADERAVQLCGIEAMEQVHAWKDELLPETVIAYATKSLRIRGGSIVADGGAFLSAGSWYRLRFECDVRNDTVVSFAYSVGAPIPRSEWEAYGLPEKADDDD</sequence>